<evidence type="ECO:0000256" key="1">
    <source>
        <dbReference type="ARBA" id="ARBA00022630"/>
    </source>
</evidence>
<sequence length="444" mass="48696">MADKPTQLKVLVVGSGIAGPCFAFWLNKLLPASDITILERASEPRLGGQAVDIRSAAISVVERMGLLEAVKDKTTTEVGIDFIYADGKTKATFPASGNDEQQSMTSEYEILRGDMAKILYEATKDKVGIEYIFDETISKVDEQENGQVNVTFANHTQPTTYSLVVGADGMRSHTRRHVFGHGPDNHDYLHRLGQFGAYFTIPKTDDDTHFAQWYNASGGRLILKRPDQYGSTRVYIAVTDTDLSRFDDIDEALHERSRHEQQAWLEKEFAGAGWITERVLRGMKDADDFYMQEIAQVRMPSWSQGSVVLIGDAAYCPSPISGMGTSSAIIGSSILATLLAQTPHNIPLALTEYESQTRPFIADVQKLIPGAPQVANPQTEWGIALFNHTMGFISHPYVRRFGGLVGKIAPAFGKSGEGVEVGADGVKGMEGKEEKGEGKRKEGE</sequence>
<dbReference type="SUPFAM" id="SSF51905">
    <property type="entry name" value="FAD/NAD(P)-binding domain"/>
    <property type="match status" value="1"/>
</dbReference>
<dbReference type="GO" id="GO:0016491">
    <property type="term" value="F:oxidoreductase activity"/>
    <property type="evidence" value="ECO:0007669"/>
    <property type="project" value="UniProtKB-KW"/>
</dbReference>
<keyword evidence="2" id="KW-0274">FAD</keyword>
<dbReference type="PANTHER" id="PTHR46865:SF2">
    <property type="entry name" value="MONOOXYGENASE"/>
    <property type="match status" value="1"/>
</dbReference>
<dbReference type="EMBL" id="JAGMVJ010000025">
    <property type="protein sequence ID" value="KAH7071003.1"/>
    <property type="molecule type" value="Genomic_DNA"/>
</dbReference>
<dbReference type="Proteomes" id="UP000813461">
    <property type="component" value="Unassembled WGS sequence"/>
</dbReference>
<dbReference type="OrthoDB" id="655030at2759"/>
<evidence type="ECO:0000256" key="2">
    <source>
        <dbReference type="ARBA" id="ARBA00022827"/>
    </source>
</evidence>
<dbReference type="GO" id="GO:0071949">
    <property type="term" value="F:FAD binding"/>
    <property type="evidence" value="ECO:0007669"/>
    <property type="project" value="InterPro"/>
</dbReference>
<dbReference type="InterPro" id="IPR051704">
    <property type="entry name" value="FAD_aromatic-hydroxylase"/>
</dbReference>
<evidence type="ECO:0000313" key="7">
    <source>
        <dbReference type="Proteomes" id="UP000813461"/>
    </source>
</evidence>
<dbReference type="AlphaFoldDB" id="A0A8K0VSK8"/>
<evidence type="ECO:0000259" key="5">
    <source>
        <dbReference type="Pfam" id="PF01494"/>
    </source>
</evidence>
<keyword evidence="3" id="KW-0560">Oxidoreductase</keyword>
<feature type="domain" description="FAD-binding" evidence="5">
    <location>
        <begin position="8"/>
        <end position="364"/>
    </location>
</feature>
<evidence type="ECO:0000256" key="3">
    <source>
        <dbReference type="ARBA" id="ARBA00023002"/>
    </source>
</evidence>
<dbReference type="Pfam" id="PF01494">
    <property type="entry name" value="FAD_binding_3"/>
    <property type="match status" value="1"/>
</dbReference>
<evidence type="ECO:0000256" key="4">
    <source>
        <dbReference type="SAM" id="MobiDB-lite"/>
    </source>
</evidence>
<comment type="caution">
    <text evidence="6">The sequence shown here is derived from an EMBL/GenBank/DDBJ whole genome shotgun (WGS) entry which is preliminary data.</text>
</comment>
<dbReference type="Gene3D" id="3.50.50.60">
    <property type="entry name" value="FAD/NAD(P)-binding domain"/>
    <property type="match status" value="1"/>
</dbReference>
<gene>
    <name evidence="6" type="ORF">FB567DRAFT_213277</name>
</gene>
<dbReference type="InterPro" id="IPR002938">
    <property type="entry name" value="FAD-bd"/>
</dbReference>
<dbReference type="Gene3D" id="3.30.9.10">
    <property type="entry name" value="D-Amino Acid Oxidase, subunit A, domain 2"/>
    <property type="match status" value="1"/>
</dbReference>
<dbReference type="PANTHER" id="PTHR46865">
    <property type="entry name" value="OXIDOREDUCTASE-RELATED"/>
    <property type="match status" value="1"/>
</dbReference>
<dbReference type="InterPro" id="IPR036188">
    <property type="entry name" value="FAD/NAD-bd_sf"/>
</dbReference>
<dbReference type="PRINTS" id="PR00420">
    <property type="entry name" value="RNGMNOXGNASE"/>
</dbReference>
<organism evidence="6 7">
    <name type="scientific">Paraphoma chrysanthemicola</name>
    <dbReference type="NCBI Taxonomy" id="798071"/>
    <lineage>
        <taxon>Eukaryota</taxon>
        <taxon>Fungi</taxon>
        <taxon>Dikarya</taxon>
        <taxon>Ascomycota</taxon>
        <taxon>Pezizomycotina</taxon>
        <taxon>Dothideomycetes</taxon>
        <taxon>Pleosporomycetidae</taxon>
        <taxon>Pleosporales</taxon>
        <taxon>Pleosporineae</taxon>
        <taxon>Phaeosphaeriaceae</taxon>
        <taxon>Paraphoma</taxon>
    </lineage>
</organism>
<feature type="region of interest" description="Disordered" evidence="4">
    <location>
        <begin position="417"/>
        <end position="444"/>
    </location>
</feature>
<keyword evidence="7" id="KW-1185">Reference proteome</keyword>
<reference evidence="6" key="1">
    <citation type="journal article" date="2021" name="Nat. Commun.">
        <title>Genetic determinants of endophytism in the Arabidopsis root mycobiome.</title>
        <authorList>
            <person name="Mesny F."/>
            <person name="Miyauchi S."/>
            <person name="Thiergart T."/>
            <person name="Pickel B."/>
            <person name="Atanasova L."/>
            <person name="Karlsson M."/>
            <person name="Huettel B."/>
            <person name="Barry K.W."/>
            <person name="Haridas S."/>
            <person name="Chen C."/>
            <person name="Bauer D."/>
            <person name="Andreopoulos W."/>
            <person name="Pangilinan J."/>
            <person name="LaButti K."/>
            <person name="Riley R."/>
            <person name="Lipzen A."/>
            <person name="Clum A."/>
            <person name="Drula E."/>
            <person name="Henrissat B."/>
            <person name="Kohler A."/>
            <person name="Grigoriev I.V."/>
            <person name="Martin F.M."/>
            <person name="Hacquard S."/>
        </authorList>
    </citation>
    <scope>NUCLEOTIDE SEQUENCE</scope>
    <source>
        <strain evidence="6">MPI-SDFR-AT-0120</strain>
    </source>
</reference>
<feature type="compositionally biased region" description="Basic and acidic residues" evidence="4">
    <location>
        <begin position="427"/>
        <end position="444"/>
    </location>
</feature>
<protein>
    <recommendedName>
        <fullName evidence="5">FAD-binding domain-containing protein</fullName>
    </recommendedName>
</protein>
<evidence type="ECO:0000313" key="6">
    <source>
        <dbReference type="EMBL" id="KAH7071003.1"/>
    </source>
</evidence>
<keyword evidence="1" id="KW-0285">Flavoprotein</keyword>
<accession>A0A8K0VSK8</accession>
<name>A0A8K0VSK8_9PLEO</name>
<proteinExistence type="predicted"/>